<proteinExistence type="predicted"/>
<dbReference type="OrthoDB" id="346907at2759"/>
<organism evidence="3 4">
    <name type="scientific">Collybiopsis confluens</name>
    <dbReference type="NCBI Taxonomy" id="2823264"/>
    <lineage>
        <taxon>Eukaryota</taxon>
        <taxon>Fungi</taxon>
        <taxon>Dikarya</taxon>
        <taxon>Basidiomycota</taxon>
        <taxon>Agaricomycotina</taxon>
        <taxon>Agaricomycetes</taxon>
        <taxon>Agaricomycetidae</taxon>
        <taxon>Agaricales</taxon>
        <taxon>Marasmiineae</taxon>
        <taxon>Omphalotaceae</taxon>
        <taxon>Collybiopsis</taxon>
    </lineage>
</organism>
<name>A0A8H5CQ92_9AGAR</name>
<dbReference type="EMBL" id="JAACJN010000384">
    <property type="protein sequence ID" value="KAF5345121.1"/>
    <property type="molecule type" value="Genomic_DNA"/>
</dbReference>
<evidence type="ECO:0000313" key="4">
    <source>
        <dbReference type="Proteomes" id="UP000518752"/>
    </source>
</evidence>
<dbReference type="PANTHER" id="PTHR28027:SF2">
    <property type="entry name" value="TRANSCRIPTIONAL REGULATOR MIT1"/>
    <property type="match status" value="1"/>
</dbReference>
<dbReference type="InterPro" id="IPR000719">
    <property type="entry name" value="Prot_kinase_dom"/>
</dbReference>
<dbReference type="AlphaFoldDB" id="A0A8H5CQ92"/>
<dbReference type="Pfam" id="PF07714">
    <property type="entry name" value="PK_Tyr_Ser-Thr"/>
    <property type="match status" value="1"/>
</dbReference>
<dbReference type="Gene3D" id="1.10.510.10">
    <property type="entry name" value="Transferase(Phosphotransferase) domain 1"/>
    <property type="match status" value="1"/>
</dbReference>
<reference evidence="3 4" key="1">
    <citation type="journal article" date="2020" name="ISME J.">
        <title>Uncovering the hidden diversity of litter-decomposition mechanisms in mushroom-forming fungi.</title>
        <authorList>
            <person name="Floudas D."/>
            <person name="Bentzer J."/>
            <person name="Ahren D."/>
            <person name="Johansson T."/>
            <person name="Persson P."/>
            <person name="Tunlid A."/>
        </authorList>
    </citation>
    <scope>NUCLEOTIDE SEQUENCE [LARGE SCALE GENOMIC DNA]</scope>
    <source>
        <strain evidence="3 4">CBS 406.79</strain>
    </source>
</reference>
<gene>
    <name evidence="3" type="ORF">D9757_013866</name>
</gene>
<feature type="region of interest" description="Disordered" evidence="1">
    <location>
        <begin position="234"/>
        <end position="276"/>
    </location>
</feature>
<feature type="compositionally biased region" description="Polar residues" evidence="1">
    <location>
        <begin position="121"/>
        <end position="130"/>
    </location>
</feature>
<dbReference type="InterPro" id="IPR018608">
    <property type="entry name" value="Gti1/Pac2"/>
</dbReference>
<feature type="region of interest" description="Disordered" evidence="1">
    <location>
        <begin position="111"/>
        <end position="131"/>
    </location>
</feature>
<evidence type="ECO:0000256" key="1">
    <source>
        <dbReference type="SAM" id="MobiDB-lite"/>
    </source>
</evidence>
<dbReference type="GO" id="GO:0004672">
    <property type="term" value="F:protein kinase activity"/>
    <property type="evidence" value="ECO:0007669"/>
    <property type="project" value="InterPro"/>
</dbReference>
<feature type="region of interest" description="Disordered" evidence="1">
    <location>
        <begin position="716"/>
        <end position="794"/>
    </location>
</feature>
<accession>A0A8H5CQ92</accession>
<evidence type="ECO:0000313" key="3">
    <source>
        <dbReference type="EMBL" id="KAF5345121.1"/>
    </source>
</evidence>
<dbReference type="InterPro" id="IPR001245">
    <property type="entry name" value="Ser-Thr/Tyr_kinase_cat_dom"/>
</dbReference>
<dbReference type="InterPro" id="IPR008266">
    <property type="entry name" value="Tyr_kinase_AS"/>
</dbReference>
<protein>
    <recommendedName>
        <fullName evidence="2">Protein kinase domain-containing protein</fullName>
    </recommendedName>
</protein>
<dbReference type="PROSITE" id="PS50011">
    <property type="entry name" value="PROTEIN_KINASE_DOM"/>
    <property type="match status" value="1"/>
</dbReference>
<dbReference type="GO" id="GO:0003677">
    <property type="term" value="F:DNA binding"/>
    <property type="evidence" value="ECO:0007669"/>
    <property type="project" value="TreeGrafter"/>
</dbReference>
<dbReference type="PROSITE" id="PS00109">
    <property type="entry name" value="PROTEIN_KINASE_TYR"/>
    <property type="match status" value="1"/>
</dbReference>
<dbReference type="PANTHER" id="PTHR28027">
    <property type="entry name" value="TRANSCRIPTIONAL REGULATOR MIT1"/>
    <property type="match status" value="1"/>
</dbReference>
<feature type="domain" description="Protein kinase" evidence="2">
    <location>
        <begin position="432"/>
        <end position="702"/>
    </location>
</feature>
<comment type="caution">
    <text evidence="3">The sequence shown here is derived from an EMBL/GenBank/DDBJ whole genome shotgun (WGS) entry which is preliminary data.</text>
</comment>
<keyword evidence="4" id="KW-1185">Reference proteome</keyword>
<dbReference type="GO" id="GO:0005524">
    <property type="term" value="F:ATP binding"/>
    <property type="evidence" value="ECO:0007669"/>
    <property type="project" value="InterPro"/>
</dbReference>
<dbReference type="InterPro" id="IPR011009">
    <property type="entry name" value="Kinase-like_dom_sf"/>
</dbReference>
<dbReference type="Proteomes" id="UP000518752">
    <property type="component" value="Unassembled WGS sequence"/>
</dbReference>
<feature type="compositionally biased region" description="Acidic residues" evidence="1">
    <location>
        <begin position="733"/>
        <end position="756"/>
    </location>
</feature>
<evidence type="ECO:0000259" key="2">
    <source>
        <dbReference type="PROSITE" id="PS50011"/>
    </source>
</evidence>
<sequence length="848" mass="94490">MSIFQLPSPTSTPTAYSEASWIGWINTTGDALLILEAARRGLIPRVTRPLTDSGRRMINSGSVFVFDEDESGIKQWADGLRWSPGRLFGNFLWYREIEQEDRRRGAAWSKSPESVWLGPSGTDTSSNPNKVRSKSGGLIKKIFSLNLDGVIQRLISYYRIEDVEIGRLCSPSSLPEISSLDISPEFLNKAHFFTPPKIEIGPDGVPRYRGEAVEVEVTAPPVLALPPLPSVLASHTIEGPTSSHSVGRKHREGRGNDGTHVRPTASTAPYPTAHVSPGRRMRLDFIAPRHSQGLSRTMLWSNPNPLSSADSNDQVFLLLKQIICHDRRPGLPGEGLLWIRNHLATHEGPVLQKLADLIQSVAYSLSIMLYSDYQTYSILSQQLDLPFHLHAFRLRLRLSRRVFDRRCLRILRHLSSVHHILPMSLTVVDIRQRDRHPVAGGGFSDIWRGTLGEKLVCLKVLRIVSEPDENVRENIRMRFYSEALIWRQLKHPNILPLLGVNVELFTPSFCLISPWLANKDVISFLKQNPLHNRLSVFLDIASGLSYLHTKITHGDIRGANILVTDDLHCCLADFGLALTTSDSQAWSVATTGTMKGAIRWMAPELIDTNGIPDQVLKSPSRDIFALGCTILEILTLQLPFHDQKTDYAVLACLIAGKRPARPKHVWCPDAIWNIIIRCWVQDPGDRPRAQEVYDALKLEMIFPPIGSLPLSSAAHARSEAAPSRPTRDVVDLTIDDDSDSDEDVIDLTIVSDDEDPLPSRSSEKRKASDDVSPTESNGKKARPNEDATSARDSSYFSVANTLQLPSLNSPDPIDLSWLRSHPKVDTRDSAQLPAPSLVNRYWSSTTSG</sequence>
<dbReference type="Pfam" id="PF09729">
    <property type="entry name" value="Gti1_Pac2"/>
    <property type="match status" value="1"/>
</dbReference>
<dbReference type="SUPFAM" id="SSF56112">
    <property type="entry name" value="Protein kinase-like (PK-like)"/>
    <property type="match status" value="1"/>
</dbReference>